<name>A0A549YF04_9BACI</name>
<dbReference type="EMBL" id="VJMZ01000001">
    <property type="protein sequence ID" value="TRM10469.1"/>
    <property type="molecule type" value="Genomic_DNA"/>
</dbReference>
<evidence type="ECO:0000313" key="2">
    <source>
        <dbReference type="EMBL" id="TRM10469.1"/>
    </source>
</evidence>
<accession>A0A5S3QIL1</accession>
<accession>A0A549YF04</accession>
<dbReference type="AlphaFoldDB" id="A0A549YF04"/>
<protein>
    <submittedName>
        <fullName evidence="2">Uncharacterized protein</fullName>
    </submittedName>
</protein>
<sequence length="113" mass="13019">MSDTVSLHALKALVEKKTNKKTLVKVIWNEQEKLTLFIIPNMKIQSFIYDEKEGYMFYDQEGKPVTRDIPLIVSEKNLADGKVLLGESGNRGLLLNHQPLTHEDRLFLQTYSL</sequence>
<evidence type="ECO:0000313" key="3">
    <source>
        <dbReference type="Proteomes" id="UP000306980"/>
    </source>
</evidence>
<dbReference type="OrthoDB" id="2721009at2"/>
<proteinExistence type="predicted"/>
<reference evidence="2 4" key="2">
    <citation type="submission" date="2019-07" db="EMBL/GenBank/DDBJ databases">
        <title>Genomic analysis of Lentibacillus sp. NKC851-2.</title>
        <authorList>
            <person name="Oh Y.J."/>
        </authorList>
    </citation>
    <scope>NUCLEOTIDE SEQUENCE [LARGE SCALE GENOMIC DNA]</scope>
    <source>
        <strain evidence="2 4">NKC851-2</strain>
    </source>
</reference>
<comment type="caution">
    <text evidence="2">The sequence shown here is derived from an EMBL/GenBank/DDBJ whole genome shotgun (WGS) entry which is preliminary data.</text>
</comment>
<gene>
    <name evidence="1" type="ORF">FFL34_05190</name>
    <name evidence="2" type="ORF">FH966_01340</name>
</gene>
<evidence type="ECO:0000313" key="1">
    <source>
        <dbReference type="EMBL" id="TMN21567.1"/>
    </source>
</evidence>
<evidence type="ECO:0000313" key="4">
    <source>
        <dbReference type="Proteomes" id="UP000319280"/>
    </source>
</evidence>
<dbReference type="Proteomes" id="UP000319280">
    <property type="component" value="Unassembled WGS sequence"/>
</dbReference>
<reference evidence="1 3" key="1">
    <citation type="submission" date="2019-05" db="EMBL/GenBank/DDBJ databases">
        <title>Genomic analysis of Lentibacillus sp. NKC220-2.</title>
        <authorList>
            <person name="Oh Y.J."/>
        </authorList>
    </citation>
    <scope>NUCLEOTIDE SEQUENCE [LARGE SCALE GENOMIC DNA]</scope>
    <source>
        <strain evidence="1 3">NKC220-2</strain>
    </source>
</reference>
<organism evidence="2 4">
    <name type="scientific">Lentibacillus cibarius</name>
    <dbReference type="NCBI Taxonomy" id="2583219"/>
    <lineage>
        <taxon>Bacteria</taxon>
        <taxon>Bacillati</taxon>
        <taxon>Bacillota</taxon>
        <taxon>Bacilli</taxon>
        <taxon>Bacillales</taxon>
        <taxon>Bacillaceae</taxon>
        <taxon>Lentibacillus</taxon>
    </lineage>
</organism>
<dbReference type="Proteomes" id="UP000306980">
    <property type="component" value="Unassembled WGS sequence"/>
</dbReference>
<keyword evidence="4" id="KW-1185">Reference proteome</keyword>
<dbReference type="EMBL" id="VCIA01000001">
    <property type="protein sequence ID" value="TMN21567.1"/>
    <property type="molecule type" value="Genomic_DNA"/>
</dbReference>
<dbReference type="RefSeq" id="WP_138602100.1">
    <property type="nucleotide sequence ID" value="NZ_VCIA01000001.1"/>
</dbReference>